<keyword evidence="6 12" id="KW-0472">Membrane</keyword>
<dbReference type="Proteomes" id="UP000198725">
    <property type="component" value="Unassembled WGS sequence"/>
</dbReference>
<keyword evidence="10" id="KW-0129">CBS domain</keyword>
<dbReference type="InterPro" id="IPR014743">
    <property type="entry name" value="Cl-channel_core"/>
</dbReference>
<reference evidence="16" key="2">
    <citation type="submission" date="2016-10" db="EMBL/GenBank/DDBJ databases">
        <authorList>
            <person name="Varghese N."/>
            <person name="Submissions S."/>
        </authorList>
    </citation>
    <scope>NUCLEOTIDE SEQUENCE [LARGE SCALE GENOMIC DNA]</scope>
    <source>
        <strain evidence="16">MO64</strain>
    </source>
</reference>
<evidence type="ECO:0000256" key="5">
    <source>
        <dbReference type="ARBA" id="ARBA00023065"/>
    </source>
</evidence>
<keyword evidence="2" id="KW-0813">Transport</keyword>
<feature type="transmembrane region" description="Helical" evidence="12">
    <location>
        <begin position="351"/>
        <end position="373"/>
    </location>
</feature>
<dbReference type="Pfam" id="PF00654">
    <property type="entry name" value="Voltage_CLC"/>
    <property type="match status" value="1"/>
</dbReference>
<dbReference type="GO" id="GO:0005254">
    <property type="term" value="F:chloride channel activity"/>
    <property type="evidence" value="ECO:0007669"/>
    <property type="project" value="UniProtKB-KW"/>
</dbReference>
<evidence type="ECO:0000256" key="6">
    <source>
        <dbReference type="ARBA" id="ARBA00023136"/>
    </source>
</evidence>
<evidence type="ECO:0000256" key="2">
    <source>
        <dbReference type="ARBA" id="ARBA00022448"/>
    </source>
</evidence>
<evidence type="ECO:0000256" key="12">
    <source>
        <dbReference type="SAM" id="Phobius"/>
    </source>
</evidence>
<keyword evidence="3 12" id="KW-0812">Transmembrane</keyword>
<evidence type="ECO:0000256" key="9">
    <source>
        <dbReference type="ARBA" id="ARBA00023303"/>
    </source>
</evidence>
<evidence type="ECO:0000256" key="1">
    <source>
        <dbReference type="ARBA" id="ARBA00004141"/>
    </source>
</evidence>
<comment type="subcellular location">
    <subcellularLocation>
        <location evidence="1">Membrane</location>
        <topology evidence="1">Multi-pass membrane protein</topology>
    </subcellularLocation>
</comment>
<dbReference type="EMBL" id="FOSR01000003">
    <property type="protein sequence ID" value="SFK47618.1"/>
    <property type="molecule type" value="Genomic_DNA"/>
</dbReference>
<keyword evidence="9" id="KW-0407">Ion channel</keyword>
<evidence type="ECO:0000256" key="4">
    <source>
        <dbReference type="ARBA" id="ARBA00022989"/>
    </source>
</evidence>
<organism evidence="15 16">
    <name type="scientific">Rhodanobacter glycinis</name>
    <dbReference type="NCBI Taxonomy" id="582702"/>
    <lineage>
        <taxon>Bacteria</taxon>
        <taxon>Pseudomonadati</taxon>
        <taxon>Pseudomonadota</taxon>
        <taxon>Gammaproteobacteria</taxon>
        <taxon>Lysobacterales</taxon>
        <taxon>Rhodanobacteraceae</taxon>
        <taxon>Rhodanobacter</taxon>
    </lineage>
</organism>
<feature type="transmembrane region" description="Helical" evidence="12">
    <location>
        <begin position="411"/>
        <end position="436"/>
    </location>
</feature>
<dbReference type="SUPFAM" id="SSF54631">
    <property type="entry name" value="CBS-domain pair"/>
    <property type="match status" value="1"/>
</dbReference>
<keyword evidence="5" id="KW-0406">Ion transport</keyword>
<feature type="transmembrane region" description="Helical" evidence="12">
    <location>
        <begin position="314"/>
        <end position="331"/>
    </location>
</feature>
<protein>
    <submittedName>
        <fullName evidence="14">Chloride channel protein</fullName>
    </submittedName>
    <submittedName>
        <fullName evidence="15">H+/Cl-antiporter ClcA</fullName>
    </submittedName>
</protein>
<dbReference type="KEGG" id="rgl:CS053_15340"/>
<dbReference type="RefSeq" id="WP_092701990.1">
    <property type="nucleotide sequence ID" value="NZ_CP042807.1"/>
</dbReference>
<feature type="transmembrane region" description="Helical" evidence="12">
    <location>
        <begin position="205"/>
        <end position="230"/>
    </location>
</feature>
<evidence type="ECO:0000256" key="11">
    <source>
        <dbReference type="SAM" id="MobiDB-lite"/>
    </source>
</evidence>
<dbReference type="SMART" id="SM00116">
    <property type="entry name" value="CBS"/>
    <property type="match status" value="2"/>
</dbReference>
<feature type="transmembrane region" description="Helical" evidence="12">
    <location>
        <begin position="448"/>
        <end position="467"/>
    </location>
</feature>
<dbReference type="PANTHER" id="PTHR43427">
    <property type="entry name" value="CHLORIDE CHANNEL PROTEIN CLC-E"/>
    <property type="match status" value="1"/>
</dbReference>
<accession>A0A1I3ZU94</accession>
<keyword evidence="16" id="KW-1185">Reference proteome</keyword>
<dbReference type="Gene3D" id="3.10.580.10">
    <property type="entry name" value="CBS-domain"/>
    <property type="match status" value="1"/>
</dbReference>
<feature type="domain" description="CBS" evidence="13">
    <location>
        <begin position="497"/>
        <end position="558"/>
    </location>
</feature>
<dbReference type="PANTHER" id="PTHR43427:SF6">
    <property type="entry name" value="CHLORIDE CHANNEL PROTEIN CLC-E"/>
    <property type="match status" value="1"/>
</dbReference>
<feature type="transmembrane region" description="Helical" evidence="12">
    <location>
        <begin position="49"/>
        <end position="77"/>
    </location>
</feature>
<dbReference type="Pfam" id="PF00571">
    <property type="entry name" value="CBS"/>
    <property type="match status" value="2"/>
</dbReference>
<dbReference type="GO" id="GO:0034707">
    <property type="term" value="C:chloride channel complex"/>
    <property type="evidence" value="ECO:0007669"/>
    <property type="project" value="UniProtKB-KW"/>
</dbReference>
<keyword evidence="4 12" id="KW-1133">Transmembrane helix</keyword>
<evidence type="ECO:0000313" key="16">
    <source>
        <dbReference type="Proteomes" id="UP000198725"/>
    </source>
</evidence>
<feature type="transmembrane region" description="Helical" evidence="12">
    <location>
        <begin position="275"/>
        <end position="294"/>
    </location>
</feature>
<dbReference type="InterPro" id="IPR050368">
    <property type="entry name" value="ClC-type_chloride_channel"/>
</dbReference>
<dbReference type="InterPro" id="IPR001807">
    <property type="entry name" value="ClC"/>
</dbReference>
<dbReference type="InterPro" id="IPR000644">
    <property type="entry name" value="CBS_dom"/>
</dbReference>
<evidence type="ECO:0000259" key="13">
    <source>
        <dbReference type="PROSITE" id="PS51371"/>
    </source>
</evidence>
<feature type="region of interest" description="Disordered" evidence="11">
    <location>
        <begin position="621"/>
        <end position="655"/>
    </location>
</feature>
<evidence type="ECO:0000256" key="7">
    <source>
        <dbReference type="ARBA" id="ARBA00023173"/>
    </source>
</evidence>
<feature type="transmembrane region" description="Helical" evidence="12">
    <location>
        <begin position="108"/>
        <end position="127"/>
    </location>
</feature>
<dbReference type="Proteomes" id="UP000321807">
    <property type="component" value="Chromosome"/>
</dbReference>
<evidence type="ECO:0000256" key="3">
    <source>
        <dbReference type="ARBA" id="ARBA00022692"/>
    </source>
</evidence>
<evidence type="ECO:0000313" key="15">
    <source>
        <dbReference type="EMBL" id="SFK47618.1"/>
    </source>
</evidence>
<evidence type="ECO:0000256" key="8">
    <source>
        <dbReference type="ARBA" id="ARBA00023214"/>
    </source>
</evidence>
<sequence>MTPATDEPVGHADVRTVGSTDALPIAPALGLSLDAASMPRKSTLVTRRILLISVLAVILGVAAAYVAQLLMLLINLITDLCFYGRVSDVIGPTAHKGSFVLSPAGNHLGVWVILIPVIGGLLAGIMARWGSRAIQGHGIPEAMEQILTNESNIPARITWLKPLSSAFAIGTGGPFGAEGPIISTGGALGSLIGQLLRVTANERKVLLAAGAAAGMAAVFGAPVASLVLAVELLLFELRPRSLIPVALATVTAVGVRYATYGAAPVFPMPSVLQPGGMALIGFVLIGGLVGYASVWVTKAVYGVEDMFEKLPIHWMWWPALGALVAGVVGWIEPHTLGVGYDNIDALVQGHWGLTMLLTFGALKFISWVIALGSGTSGGTLAPLFMIGGSMGAAIGMGINHFMPAADIDPRIAALVGMAAIFAGSSRALLTAVVFAFETTRQPACLLPLLGGCTAAYLISALIMRNTIMTEKIARRGVRVPSEYAADYLDQVAVGEVCSRNVVSLKANQTLAEVRPWLNESGEDTRHQGFPVVDEAGHVCGVLTRRTLLDPQWHYTHTLAELVTRKPIAVNEAHSLREAADHMVAEKVGRLIVVSKDDPHKLVGILTRGDILASHAQRLREARESSRHLKLRQGFKPQPRSGNTMDGHGHGRGSGR</sequence>
<dbReference type="AlphaFoldDB" id="A0A1I3ZU94"/>
<dbReference type="EMBL" id="CP042807">
    <property type="protein sequence ID" value="QEE25724.1"/>
    <property type="molecule type" value="Genomic_DNA"/>
</dbReference>
<name>A0A1I3ZU94_9GAMM</name>
<evidence type="ECO:0000256" key="10">
    <source>
        <dbReference type="PROSITE-ProRule" id="PRU00703"/>
    </source>
</evidence>
<dbReference type="PROSITE" id="PS51371">
    <property type="entry name" value="CBS"/>
    <property type="match status" value="2"/>
</dbReference>
<evidence type="ECO:0000313" key="14">
    <source>
        <dbReference type="EMBL" id="QEE25724.1"/>
    </source>
</evidence>
<gene>
    <name evidence="14" type="ORF">CS053_15340</name>
    <name evidence="15" type="ORF">SAMN05192579_103117</name>
</gene>
<reference evidence="14 17" key="3">
    <citation type="submission" date="2019-08" db="EMBL/GenBank/DDBJ databases">
        <title>Complete genome sequence of Rhodanobacter glycinis strain T01E-68 isolated from tomato root.</title>
        <authorList>
            <person name="Weon H.-Y."/>
            <person name="Lee S.A."/>
        </authorList>
    </citation>
    <scope>NUCLEOTIDE SEQUENCE [LARGE SCALE GENOMIC DNA]</scope>
    <source>
        <strain evidence="14 17">T01E-68</strain>
    </source>
</reference>
<dbReference type="Gene3D" id="1.10.3080.10">
    <property type="entry name" value="Clc chloride channel"/>
    <property type="match status" value="1"/>
</dbReference>
<proteinExistence type="predicted"/>
<evidence type="ECO:0000313" key="17">
    <source>
        <dbReference type="Proteomes" id="UP000321807"/>
    </source>
</evidence>
<dbReference type="CDD" id="cd00400">
    <property type="entry name" value="Voltage_gated_ClC"/>
    <property type="match status" value="1"/>
</dbReference>
<dbReference type="InterPro" id="IPR046342">
    <property type="entry name" value="CBS_dom_sf"/>
</dbReference>
<feature type="domain" description="CBS" evidence="13">
    <location>
        <begin position="562"/>
        <end position="620"/>
    </location>
</feature>
<keyword evidence="8" id="KW-0868">Chloride</keyword>
<dbReference type="PRINTS" id="PR00762">
    <property type="entry name" value="CLCHANNEL"/>
</dbReference>
<dbReference type="CDD" id="cd02205">
    <property type="entry name" value="CBS_pair_SF"/>
    <property type="match status" value="1"/>
</dbReference>
<feature type="transmembrane region" description="Helical" evidence="12">
    <location>
        <begin position="379"/>
        <end position="399"/>
    </location>
</feature>
<dbReference type="SUPFAM" id="SSF81340">
    <property type="entry name" value="Clc chloride channel"/>
    <property type="match status" value="1"/>
</dbReference>
<keyword evidence="7" id="KW-0869">Chloride channel</keyword>
<reference evidence="15" key="1">
    <citation type="submission" date="2016-10" db="EMBL/GenBank/DDBJ databases">
        <authorList>
            <person name="de Groot N.N."/>
        </authorList>
    </citation>
    <scope>NUCLEOTIDE SEQUENCE [LARGE SCALE GENOMIC DNA]</scope>
    <source>
        <strain evidence="15">MO64</strain>
    </source>
</reference>